<name>A0A9W9TQG5_PENCI</name>
<comment type="caution">
    <text evidence="9">The sequence shown here is derived from an EMBL/GenBank/DDBJ whole genome shotgun (WGS) entry which is preliminary data.</text>
</comment>
<evidence type="ECO:0000256" key="4">
    <source>
        <dbReference type="ARBA" id="ARBA00014878"/>
    </source>
</evidence>
<reference evidence="9" key="1">
    <citation type="submission" date="2022-11" db="EMBL/GenBank/DDBJ databases">
        <authorList>
            <person name="Petersen C."/>
        </authorList>
    </citation>
    <scope>NUCLEOTIDE SEQUENCE</scope>
    <source>
        <strain evidence="9">IBT 23319</strain>
    </source>
</reference>
<protein>
    <recommendedName>
        <fullName evidence="4">COP9 signalosome complex subunit 3</fullName>
    </recommendedName>
</protein>
<dbReference type="Pfam" id="PF22788">
    <property type="entry name" value="COP9_hel_rpt"/>
    <property type="match status" value="1"/>
</dbReference>
<sequence length="499" mass="55120">MASIKALVLKSAKLQKFSEQSDDKYDGQIQELVAFLRQSFSDQSLNFAANDPALLDNFDPAADAITYVFLLLLQIQTLQNSSQGQIPVELLPSGTLWEKAVHYLNNFNPVQVRYAGYEWRQLIELVAQAAQSVSKPLLATRLVRDAMLRLDPSCSVFTSTHLLLVRLCLHAKSYGCALPVLDKHICHFPGSAERAPLKSSPLLCASQETGATFITSRSGLSTHLTWRDQSRYFLYGGMIYMALKEWKKASHFLELVMSMPTVGPISMIMVEAYKKWVLVGLIEAGKLRLPPRTIAPNVLNIYQSIARPYLNLAHAFELGDFKRLNAEIDAAIQIWHDDNNMGLVSQVKNSLSAHALAGIKKIFAALTVSELSGQTSSLPEDLEAAESEIASLIMSGSVSATLVHNADHPEGTRLRFLSTSSLPRSSHELQVQNKLENEGRILEALIEGVKKRSYILGLGDEFIDHIQTAQSWAGSNDGFAIMGEDTGLEMDEDIMGDQT</sequence>
<evidence type="ECO:0000256" key="2">
    <source>
        <dbReference type="ARBA" id="ARBA00004496"/>
    </source>
</evidence>
<evidence type="ECO:0000256" key="5">
    <source>
        <dbReference type="ARBA" id="ARBA00022490"/>
    </source>
</evidence>
<comment type="subcellular location">
    <subcellularLocation>
        <location evidence="2">Cytoplasm</location>
    </subcellularLocation>
    <subcellularLocation>
        <location evidence="1">Nucleus</location>
    </subcellularLocation>
</comment>
<dbReference type="OrthoDB" id="29061at2759"/>
<evidence type="ECO:0000259" key="8">
    <source>
        <dbReference type="PROSITE" id="PS50250"/>
    </source>
</evidence>
<dbReference type="InterPro" id="IPR055089">
    <property type="entry name" value="COP9_N"/>
</dbReference>
<evidence type="ECO:0000256" key="7">
    <source>
        <dbReference type="ARBA" id="ARBA00023242"/>
    </source>
</evidence>
<comment type="similarity">
    <text evidence="3">Belongs to the CSN3 family.</text>
</comment>
<dbReference type="RefSeq" id="XP_056501988.1">
    <property type="nucleotide sequence ID" value="XM_056642576.1"/>
</dbReference>
<reference evidence="9" key="2">
    <citation type="journal article" date="2023" name="IMA Fungus">
        <title>Comparative genomic study of the Penicillium genus elucidates a diverse pangenome and 15 lateral gene transfer events.</title>
        <authorList>
            <person name="Petersen C."/>
            <person name="Sorensen T."/>
            <person name="Nielsen M.R."/>
            <person name="Sondergaard T.E."/>
            <person name="Sorensen J.L."/>
            <person name="Fitzpatrick D.A."/>
            <person name="Frisvad J.C."/>
            <person name="Nielsen K.L."/>
        </authorList>
    </citation>
    <scope>NUCLEOTIDE SEQUENCE</scope>
    <source>
        <strain evidence="9">IBT 23319</strain>
    </source>
</reference>
<proteinExistence type="inferred from homology"/>
<keyword evidence="6" id="KW-0736">Signalosome</keyword>
<dbReference type="PANTHER" id="PTHR10758">
    <property type="entry name" value="26S PROTEASOME NON-ATPASE REGULATORY SUBUNIT 3/COP9 SIGNALOSOME COMPLEX SUBUNIT 3"/>
    <property type="match status" value="1"/>
</dbReference>
<evidence type="ECO:0000256" key="3">
    <source>
        <dbReference type="ARBA" id="ARBA00007084"/>
    </source>
</evidence>
<evidence type="ECO:0000313" key="9">
    <source>
        <dbReference type="EMBL" id="KAJ5234488.1"/>
    </source>
</evidence>
<dbReference type="GO" id="GO:0005737">
    <property type="term" value="C:cytoplasm"/>
    <property type="evidence" value="ECO:0007669"/>
    <property type="project" value="UniProtKB-SubCell"/>
</dbReference>
<dbReference type="InterPro" id="IPR050756">
    <property type="entry name" value="CSN3"/>
</dbReference>
<dbReference type="Proteomes" id="UP001147733">
    <property type="component" value="Unassembled WGS sequence"/>
</dbReference>
<evidence type="ECO:0000256" key="6">
    <source>
        <dbReference type="ARBA" id="ARBA00022790"/>
    </source>
</evidence>
<keyword evidence="10" id="KW-1185">Reference proteome</keyword>
<dbReference type="PANTHER" id="PTHR10758:SF1">
    <property type="entry name" value="COP9 SIGNALOSOME COMPLEX SUBUNIT 3"/>
    <property type="match status" value="1"/>
</dbReference>
<dbReference type="GeneID" id="81381743"/>
<gene>
    <name evidence="9" type="ORF">N7469_003656</name>
</gene>
<dbReference type="GO" id="GO:0008180">
    <property type="term" value="C:COP9 signalosome"/>
    <property type="evidence" value="ECO:0007669"/>
    <property type="project" value="UniProtKB-KW"/>
</dbReference>
<dbReference type="PROSITE" id="PS50250">
    <property type="entry name" value="PCI"/>
    <property type="match status" value="1"/>
</dbReference>
<keyword evidence="7" id="KW-0539">Nucleus</keyword>
<keyword evidence="5" id="KW-0963">Cytoplasm</keyword>
<evidence type="ECO:0000256" key="1">
    <source>
        <dbReference type="ARBA" id="ARBA00004123"/>
    </source>
</evidence>
<dbReference type="GO" id="GO:0006511">
    <property type="term" value="P:ubiquitin-dependent protein catabolic process"/>
    <property type="evidence" value="ECO:0007669"/>
    <property type="project" value="TreeGrafter"/>
</dbReference>
<feature type="domain" description="PCI" evidence="8">
    <location>
        <begin position="248"/>
        <end position="416"/>
    </location>
</feature>
<evidence type="ECO:0000313" key="10">
    <source>
        <dbReference type="Proteomes" id="UP001147733"/>
    </source>
</evidence>
<dbReference type="EMBL" id="JAPQKT010000003">
    <property type="protein sequence ID" value="KAJ5234488.1"/>
    <property type="molecule type" value="Genomic_DNA"/>
</dbReference>
<dbReference type="InterPro" id="IPR000717">
    <property type="entry name" value="PCI_dom"/>
</dbReference>
<organism evidence="9 10">
    <name type="scientific">Penicillium citrinum</name>
    <dbReference type="NCBI Taxonomy" id="5077"/>
    <lineage>
        <taxon>Eukaryota</taxon>
        <taxon>Fungi</taxon>
        <taxon>Dikarya</taxon>
        <taxon>Ascomycota</taxon>
        <taxon>Pezizomycotina</taxon>
        <taxon>Eurotiomycetes</taxon>
        <taxon>Eurotiomycetidae</taxon>
        <taxon>Eurotiales</taxon>
        <taxon>Aspergillaceae</taxon>
        <taxon>Penicillium</taxon>
    </lineage>
</organism>
<accession>A0A9W9TQG5</accession>
<dbReference type="AlphaFoldDB" id="A0A9W9TQG5"/>